<name>A0A1I3Z1N4_9HYPH</name>
<protein>
    <submittedName>
        <fullName evidence="6">Phospholipid/cholesterol/gamma-HCH transport system ATP-binding protein</fullName>
    </submittedName>
</protein>
<dbReference type="SUPFAM" id="SSF52540">
    <property type="entry name" value="P-loop containing nucleoside triphosphate hydrolases"/>
    <property type="match status" value="1"/>
</dbReference>
<evidence type="ECO:0000256" key="3">
    <source>
        <dbReference type="ARBA" id="ARBA00022741"/>
    </source>
</evidence>
<proteinExistence type="inferred from homology"/>
<evidence type="ECO:0000313" key="7">
    <source>
        <dbReference type="Proteomes" id="UP000198804"/>
    </source>
</evidence>
<dbReference type="AlphaFoldDB" id="A0A1I3Z1N4"/>
<dbReference type="GO" id="GO:0005524">
    <property type="term" value="F:ATP binding"/>
    <property type="evidence" value="ECO:0007669"/>
    <property type="project" value="UniProtKB-KW"/>
</dbReference>
<dbReference type="InterPro" id="IPR027417">
    <property type="entry name" value="P-loop_NTPase"/>
</dbReference>
<evidence type="ECO:0000313" key="6">
    <source>
        <dbReference type="EMBL" id="SFK37974.1"/>
    </source>
</evidence>
<evidence type="ECO:0000259" key="5">
    <source>
        <dbReference type="PROSITE" id="PS50893"/>
    </source>
</evidence>
<dbReference type="InterPro" id="IPR003439">
    <property type="entry name" value="ABC_transporter-like_ATP-bd"/>
</dbReference>
<dbReference type="Gene3D" id="3.40.50.300">
    <property type="entry name" value="P-loop containing nucleotide triphosphate hydrolases"/>
    <property type="match status" value="1"/>
</dbReference>
<dbReference type="SMART" id="SM00382">
    <property type="entry name" value="AAA"/>
    <property type="match status" value="1"/>
</dbReference>
<dbReference type="STRING" id="414703.SAMN04488125_101462"/>
<dbReference type="CDD" id="cd03261">
    <property type="entry name" value="ABC_Org_Solvent_Resistant"/>
    <property type="match status" value="1"/>
</dbReference>
<dbReference type="Proteomes" id="UP000198804">
    <property type="component" value="Unassembled WGS sequence"/>
</dbReference>
<reference evidence="7" key="1">
    <citation type="submission" date="2016-10" db="EMBL/GenBank/DDBJ databases">
        <authorList>
            <person name="Varghese N."/>
            <person name="Submissions S."/>
        </authorList>
    </citation>
    <scope>NUCLEOTIDE SEQUENCE [LARGE SCALE GENOMIC DNA]</scope>
    <source>
        <strain evidence="7">CGMCC 1.6474</strain>
    </source>
</reference>
<dbReference type="PANTHER" id="PTHR43023:SF3">
    <property type="entry name" value="PROTEIN TRIGALACTOSYLDIACYLGLYCEROL 3, CHLOROPLASTIC"/>
    <property type="match status" value="1"/>
</dbReference>
<sequence length="281" mass="30875">MADPHFPQAAAPQATRDDVDAIIRVRDLVVTFGERAVMKGLDLDIRRGEILGFVGPSGQGKSVLTRTILGLVPKRSGTIEIFGEDVDSISLARRRQLEQRWGVLFQQGALFSGLTVKQNIQMPMREHLKLSERLLDEFARLKIEMVGLKPDAADKYPSELSGGMIKRAALARSLALDPEILFLDEPTSGLDPIGAGEFDDLVSTLKRTLGLTVFMVTHDLDSLYTACDRIAALGDGKIIAEGTIREMLDHDHPWLRSYFHGKRARALTPAAPAPQPAYAHA</sequence>
<dbReference type="PANTHER" id="PTHR43023">
    <property type="entry name" value="PROTEIN TRIGALACTOSYLDIACYLGLYCEROL 3, CHLOROPLASTIC"/>
    <property type="match status" value="1"/>
</dbReference>
<evidence type="ECO:0000256" key="4">
    <source>
        <dbReference type="ARBA" id="ARBA00022840"/>
    </source>
</evidence>
<organism evidence="6 7">
    <name type="scientific">Methylorubrum salsuginis</name>
    <dbReference type="NCBI Taxonomy" id="414703"/>
    <lineage>
        <taxon>Bacteria</taxon>
        <taxon>Pseudomonadati</taxon>
        <taxon>Pseudomonadota</taxon>
        <taxon>Alphaproteobacteria</taxon>
        <taxon>Hyphomicrobiales</taxon>
        <taxon>Methylobacteriaceae</taxon>
        <taxon>Methylorubrum</taxon>
    </lineage>
</organism>
<dbReference type="InterPro" id="IPR017871">
    <property type="entry name" value="ABC_transporter-like_CS"/>
</dbReference>
<keyword evidence="3" id="KW-0547">Nucleotide-binding</keyword>
<dbReference type="Pfam" id="PF00005">
    <property type="entry name" value="ABC_tran"/>
    <property type="match status" value="1"/>
</dbReference>
<dbReference type="GO" id="GO:0016887">
    <property type="term" value="F:ATP hydrolysis activity"/>
    <property type="evidence" value="ECO:0007669"/>
    <property type="project" value="InterPro"/>
</dbReference>
<evidence type="ECO:0000256" key="1">
    <source>
        <dbReference type="ARBA" id="ARBA00005417"/>
    </source>
</evidence>
<dbReference type="EMBL" id="FOSV01000001">
    <property type="protein sequence ID" value="SFK37974.1"/>
    <property type="molecule type" value="Genomic_DNA"/>
</dbReference>
<gene>
    <name evidence="6" type="ORF">SAMN04488125_101462</name>
</gene>
<accession>A0A1I3Z1N4</accession>
<dbReference type="PROSITE" id="PS50893">
    <property type="entry name" value="ABC_TRANSPORTER_2"/>
    <property type="match status" value="1"/>
</dbReference>
<comment type="similarity">
    <text evidence="1">Belongs to the ABC transporter superfamily.</text>
</comment>
<feature type="domain" description="ABC transporter" evidence="5">
    <location>
        <begin position="23"/>
        <end position="260"/>
    </location>
</feature>
<keyword evidence="2" id="KW-0813">Transport</keyword>
<keyword evidence="4 6" id="KW-0067">ATP-binding</keyword>
<dbReference type="InterPro" id="IPR003593">
    <property type="entry name" value="AAA+_ATPase"/>
</dbReference>
<dbReference type="PROSITE" id="PS00211">
    <property type="entry name" value="ABC_TRANSPORTER_1"/>
    <property type="match status" value="1"/>
</dbReference>
<evidence type="ECO:0000256" key="2">
    <source>
        <dbReference type="ARBA" id="ARBA00022448"/>
    </source>
</evidence>
<keyword evidence="7" id="KW-1185">Reference proteome</keyword>